<accession>A0A1U7M726</accession>
<gene>
    <name evidence="2" type="primary">gerM</name>
    <name evidence="2" type="ORF">TICRE_08240</name>
</gene>
<evidence type="ECO:0000313" key="3">
    <source>
        <dbReference type="Proteomes" id="UP000186112"/>
    </source>
</evidence>
<sequence>MVNKRILIFGIIAILGISLVKFGTGIVKESMNQKDDDLQIVKSDDNLEVVEEEGLRKTVLYFKSEEGYLVPVMKRIPWDEGIAKASLLNMVDSSELRESLTSKGLEPILPVGTKVNGITIDEATGLCKVDFSEELKNVEDKKDEENLIKGVVYTLTEFPSIKEVKITVEGEELSVLHESVAINKPLSRENINVVGNIKDGSSKVVVYYKGENDLDLDYFIPVTVPTMAPQPNVYTALDLMLQGPPSDVGLKSDLPKDLGLAGVEIKDNIAYVDITSDTTSSLNEKEVSELMKNIGLTLGQFKEIKSVEVLLNGKIVNTTVPAFANEY</sequence>
<keyword evidence="3" id="KW-1185">Reference proteome</keyword>
<evidence type="ECO:0000313" key="2">
    <source>
        <dbReference type="EMBL" id="OLS03123.1"/>
    </source>
</evidence>
<dbReference type="RefSeq" id="WP_075725427.1">
    <property type="nucleotide sequence ID" value="NZ_LTDM01000011.1"/>
</dbReference>
<evidence type="ECO:0000259" key="1">
    <source>
        <dbReference type="SMART" id="SM00909"/>
    </source>
</evidence>
<organism evidence="2 3">
    <name type="scientific">Tissierella creatinophila DSM 6911</name>
    <dbReference type="NCBI Taxonomy" id="1123403"/>
    <lineage>
        <taxon>Bacteria</taxon>
        <taxon>Bacillati</taxon>
        <taxon>Bacillota</taxon>
        <taxon>Tissierellia</taxon>
        <taxon>Tissierellales</taxon>
        <taxon>Tissierellaceae</taxon>
        <taxon>Tissierella</taxon>
    </lineage>
</organism>
<dbReference type="OrthoDB" id="9809406at2"/>
<dbReference type="EMBL" id="LTDM01000011">
    <property type="protein sequence ID" value="OLS03123.1"/>
    <property type="molecule type" value="Genomic_DNA"/>
</dbReference>
<comment type="caution">
    <text evidence="2">The sequence shown here is derived from an EMBL/GenBank/DDBJ whole genome shotgun (WGS) entry which is preliminary data.</text>
</comment>
<protein>
    <submittedName>
        <fullName evidence="2">Spore germination protein GerM</fullName>
    </submittedName>
</protein>
<feature type="domain" description="GerMN" evidence="1">
    <location>
        <begin position="233"/>
        <end position="320"/>
    </location>
</feature>
<dbReference type="AlphaFoldDB" id="A0A1U7M726"/>
<dbReference type="SMART" id="SM00909">
    <property type="entry name" value="Germane"/>
    <property type="match status" value="2"/>
</dbReference>
<dbReference type="Pfam" id="PF10646">
    <property type="entry name" value="Germane"/>
    <property type="match status" value="2"/>
</dbReference>
<dbReference type="Proteomes" id="UP000186112">
    <property type="component" value="Unassembled WGS sequence"/>
</dbReference>
<proteinExistence type="predicted"/>
<dbReference type="InterPro" id="IPR019606">
    <property type="entry name" value="GerMN"/>
</dbReference>
<name>A0A1U7M726_TISCR</name>
<feature type="domain" description="GerMN" evidence="1">
    <location>
        <begin position="83"/>
        <end position="177"/>
    </location>
</feature>
<reference evidence="2 3" key="1">
    <citation type="submission" date="2016-02" db="EMBL/GenBank/DDBJ databases">
        <title>Genome sequence of Tissierella creatinophila DSM 6911.</title>
        <authorList>
            <person name="Poehlein A."/>
            <person name="Daniel R."/>
        </authorList>
    </citation>
    <scope>NUCLEOTIDE SEQUENCE [LARGE SCALE GENOMIC DNA]</scope>
    <source>
        <strain evidence="2 3">DSM 6911</strain>
    </source>
</reference>